<dbReference type="InterPro" id="IPR032675">
    <property type="entry name" value="LRR_dom_sf"/>
</dbReference>
<gene>
    <name evidence="1" type="ORF">HPB48_024554</name>
</gene>
<dbReference type="VEuPathDB" id="VectorBase:HLOH_040265"/>
<organism evidence="1 2">
    <name type="scientific">Haemaphysalis longicornis</name>
    <name type="common">Bush tick</name>
    <dbReference type="NCBI Taxonomy" id="44386"/>
    <lineage>
        <taxon>Eukaryota</taxon>
        <taxon>Metazoa</taxon>
        <taxon>Ecdysozoa</taxon>
        <taxon>Arthropoda</taxon>
        <taxon>Chelicerata</taxon>
        <taxon>Arachnida</taxon>
        <taxon>Acari</taxon>
        <taxon>Parasitiformes</taxon>
        <taxon>Ixodida</taxon>
        <taxon>Ixodoidea</taxon>
        <taxon>Ixodidae</taxon>
        <taxon>Haemaphysalinae</taxon>
        <taxon>Haemaphysalis</taxon>
    </lineage>
</organism>
<dbReference type="SUPFAM" id="SSF52047">
    <property type="entry name" value="RNI-like"/>
    <property type="match status" value="1"/>
</dbReference>
<dbReference type="EMBL" id="JABSTR010001061">
    <property type="protein sequence ID" value="KAH9383339.1"/>
    <property type="molecule type" value="Genomic_DNA"/>
</dbReference>
<sequence length="634" mass="70815">MKLEPFPAPSTFASEQISFADDANIVVPFFPVARYATVVNYNWPPKHGAMDENFGNEGVVGYQVLLAGTSIALPQLCTASDGRPCHILDQLPACNELLTAIRCRLDDEEPDKLSLVSSSGLPENSATEAERREACALIFWLLKSHRCLDTVELFMYKSLQEAEENQALILRSLRTAPALRKLKLHYALSSQSVIPELSCLSFLTLLETLECSVTDSLEMAAVLGPLLETSFSLTTLKLDVFHADFCLLRHRRLRHSDTANSTLAVDSEDKPGAAETVFKFGGFLPAECAAFLEELARNRTLRIVSIEDFQQYYSCLCRRGQRSNNGGVSGTIRGRHPEIILAECEQIRQVNLGIYTSEALAWFVTAAVPLGLCHRVTELQLSLDHWRVPTQESASVIAEFIKASNTLTRIKLYFYSSGDPRNLAFWEARSTFIRAVHLNPSIKHFILWYPDCTAADAEELACAIRESKSICYLDLGLGPDSGLLFIFHIWPRISRNYTLVRAHVRDIPHLGRAGYRRFLSVAARNRHLVARAAKFAAGSSSRACAEAMECVSCNPALVDKLCERASVDETEACTMISQSLRVLQDLDYFMQISGVVKRRVACHMDVSGGLQLDDVDQYSWRCVRKYLRLADVQK</sequence>
<dbReference type="AlphaFoldDB" id="A0A9J6H6S7"/>
<name>A0A9J6H6S7_HAELO</name>
<accession>A0A9J6H6S7</accession>
<evidence type="ECO:0000313" key="2">
    <source>
        <dbReference type="Proteomes" id="UP000821853"/>
    </source>
</evidence>
<dbReference type="Gene3D" id="3.80.10.10">
    <property type="entry name" value="Ribonuclease Inhibitor"/>
    <property type="match status" value="1"/>
</dbReference>
<reference evidence="1 2" key="1">
    <citation type="journal article" date="2020" name="Cell">
        <title>Large-Scale Comparative Analyses of Tick Genomes Elucidate Their Genetic Diversity and Vector Capacities.</title>
        <authorList>
            <consortium name="Tick Genome and Microbiome Consortium (TIGMIC)"/>
            <person name="Jia N."/>
            <person name="Wang J."/>
            <person name="Shi W."/>
            <person name="Du L."/>
            <person name="Sun Y."/>
            <person name="Zhan W."/>
            <person name="Jiang J.F."/>
            <person name="Wang Q."/>
            <person name="Zhang B."/>
            <person name="Ji P."/>
            <person name="Bell-Sakyi L."/>
            <person name="Cui X.M."/>
            <person name="Yuan T.T."/>
            <person name="Jiang B.G."/>
            <person name="Yang W.F."/>
            <person name="Lam T.T."/>
            <person name="Chang Q.C."/>
            <person name="Ding S.J."/>
            <person name="Wang X.J."/>
            <person name="Zhu J.G."/>
            <person name="Ruan X.D."/>
            <person name="Zhao L."/>
            <person name="Wei J.T."/>
            <person name="Ye R.Z."/>
            <person name="Que T.C."/>
            <person name="Du C.H."/>
            <person name="Zhou Y.H."/>
            <person name="Cheng J.X."/>
            <person name="Dai P.F."/>
            <person name="Guo W.B."/>
            <person name="Han X.H."/>
            <person name="Huang E.J."/>
            <person name="Li L.F."/>
            <person name="Wei W."/>
            <person name="Gao Y.C."/>
            <person name="Liu J.Z."/>
            <person name="Shao H.Z."/>
            <person name="Wang X."/>
            <person name="Wang C.C."/>
            <person name="Yang T.C."/>
            <person name="Huo Q.B."/>
            <person name="Li W."/>
            <person name="Chen H.Y."/>
            <person name="Chen S.E."/>
            <person name="Zhou L.G."/>
            <person name="Ni X.B."/>
            <person name="Tian J.H."/>
            <person name="Sheng Y."/>
            <person name="Liu T."/>
            <person name="Pan Y.S."/>
            <person name="Xia L.Y."/>
            <person name="Li J."/>
            <person name="Zhao F."/>
            <person name="Cao W.C."/>
        </authorList>
    </citation>
    <scope>NUCLEOTIDE SEQUENCE [LARGE SCALE GENOMIC DNA]</scope>
    <source>
        <strain evidence="1">HaeL-2018</strain>
    </source>
</reference>
<comment type="caution">
    <text evidence="1">The sequence shown here is derived from an EMBL/GenBank/DDBJ whole genome shotgun (WGS) entry which is preliminary data.</text>
</comment>
<evidence type="ECO:0000313" key="1">
    <source>
        <dbReference type="EMBL" id="KAH9383339.1"/>
    </source>
</evidence>
<dbReference type="OrthoDB" id="120976at2759"/>
<keyword evidence="2" id="KW-1185">Reference proteome</keyword>
<proteinExistence type="predicted"/>
<protein>
    <submittedName>
        <fullName evidence="1">Uncharacterized protein</fullName>
    </submittedName>
</protein>
<dbReference type="Proteomes" id="UP000821853">
    <property type="component" value="Unassembled WGS sequence"/>
</dbReference>